<organism evidence="3 4">
    <name type="scientific">Byssochlamys spectabilis</name>
    <name type="common">Paecilomyces variotii</name>
    <dbReference type="NCBI Taxonomy" id="264951"/>
    <lineage>
        <taxon>Eukaryota</taxon>
        <taxon>Fungi</taxon>
        <taxon>Dikarya</taxon>
        <taxon>Ascomycota</taxon>
        <taxon>Pezizomycotina</taxon>
        <taxon>Eurotiomycetes</taxon>
        <taxon>Eurotiomycetidae</taxon>
        <taxon>Eurotiales</taxon>
        <taxon>Thermoascaceae</taxon>
        <taxon>Paecilomyces</taxon>
    </lineage>
</organism>
<dbReference type="GeneID" id="39600699"/>
<evidence type="ECO:0000256" key="1">
    <source>
        <dbReference type="SAM" id="MobiDB-lite"/>
    </source>
</evidence>
<protein>
    <submittedName>
        <fullName evidence="3">Uncharacterized protein</fullName>
    </submittedName>
</protein>
<comment type="caution">
    <text evidence="3">The sequence shown here is derived from an EMBL/GenBank/DDBJ whole genome shotgun (WGS) entry which is preliminary data.</text>
</comment>
<feature type="compositionally biased region" description="Low complexity" evidence="1">
    <location>
        <begin position="149"/>
        <end position="166"/>
    </location>
</feature>
<dbReference type="AlphaFoldDB" id="A0A443HKT7"/>
<reference evidence="3 4" key="1">
    <citation type="journal article" date="2018" name="Front. Microbiol.">
        <title>Genomic and genetic insights into a cosmopolitan fungus, Paecilomyces variotii (Eurotiales).</title>
        <authorList>
            <person name="Urquhart A.S."/>
            <person name="Mondo S.J."/>
            <person name="Makela M.R."/>
            <person name="Hane J.K."/>
            <person name="Wiebenga A."/>
            <person name="He G."/>
            <person name="Mihaltcheva S."/>
            <person name="Pangilinan J."/>
            <person name="Lipzen A."/>
            <person name="Barry K."/>
            <person name="de Vries R.P."/>
            <person name="Grigoriev I.V."/>
            <person name="Idnurm A."/>
        </authorList>
    </citation>
    <scope>NUCLEOTIDE SEQUENCE [LARGE SCALE GENOMIC DNA]</scope>
    <source>
        <strain evidence="3 4">CBS 101075</strain>
    </source>
</reference>
<feature type="region of interest" description="Disordered" evidence="1">
    <location>
        <begin position="67"/>
        <end position="177"/>
    </location>
</feature>
<accession>A0A443HKT7</accession>
<evidence type="ECO:0000313" key="3">
    <source>
        <dbReference type="EMBL" id="RWQ92419.1"/>
    </source>
</evidence>
<evidence type="ECO:0000256" key="2">
    <source>
        <dbReference type="SAM" id="Phobius"/>
    </source>
</evidence>
<keyword evidence="2" id="KW-0812">Transmembrane</keyword>
<dbReference type="Proteomes" id="UP000283841">
    <property type="component" value="Unassembled WGS sequence"/>
</dbReference>
<name>A0A443HKT7_BYSSP</name>
<dbReference type="EMBL" id="RCNU01000013">
    <property type="protein sequence ID" value="RWQ92419.1"/>
    <property type="molecule type" value="Genomic_DNA"/>
</dbReference>
<evidence type="ECO:0000313" key="4">
    <source>
        <dbReference type="Proteomes" id="UP000283841"/>
    </source>
</evidence>
<feature type="transmembrane region" description="Helical" evidence="2">
    <location>
        <begin position="21"/>
        <end position="42"/>
    </location>
</feature>
<keyword evidence="2" id="KW-0472">Membrane</keyword>
<dbReference type="VEuPathDB" id="FungiDB:C8Q69DRAFT_479080"/>
<dbReference type="RefSeq" id="XP_028482064.1">
    <property type="nucleotide sequence ID" value="XM_028631422.1"/>
</dbReference>
<keyword evidence="4" id="KW-1185">Reference proteome</keyword>
<sequence length="238" mass="26888">MSTTTTATPTPNHHQPVPHPILIPLIPLLALLAAFTLVVYLNREAFSCLRARSDGYVHADRDEGGRVYESRKMGKKKKQQGRTRGDKMARLGLRSRMKSRSDEDDGIEMRPLMRNGMENGTTSSSMIYKKEEEEEEASEQEHESESESESFFIPSDSSSLASSSNSGDDIPTDPLSSLSKYFDPRTHVLLSKYRDPPSPVTEVWEIELRQRIREGGSVIAWVDYVVDCVAEWWEGMSM</sequence>
<gene>
    <name evidence="3" type="ORF">C8Q69DRAFT_479080</name>
</gene>
<proteinExistence type="predicted"/>
<keyword evidence="2" id="KW-1133">Transmembrane helix</keyword>